<dbReference type="PRINTS" id="PR00099">
    <property type="entry name" value="CPSGATASE"/>
</dbReference>
<dbReference type="SUPFAM" id="SSF52317">
    <property type="entry name" value="Class I glutamine amidotransferase-like"/>
    <property type="match status" value="1"/>
</dbReference>
<keyword evidence="4" id="KW-1185">Reference proteome</keyword>
<dbReference type="InterPro" id="IPR029062">
    <property type="entry name" value="Class_I_gatase-like"/>
</dbReference>
<dbReference type="GO" id="GO:0005829">
    <property type="term" value="C:cytosol"/>
    <property type="evidence" value="ECO:0007669"/>
    <property type="project" value="TreeGrafter"/>
</dbReference>
<organism evidence="3 4">
    <name type="scientific">Hymenobacter coccineus</name>
    <dbReference type="NCBI Taxonomy" id="1908235"/>
    <lineage>
        <taxon>Bacteria</taxon>
        <taxon>Pseudomonadati</taxon>
        <taxon>Bacteroidota</taxon>
        <taxon>Cytophagia</taxon>
        <taxon>Cytophagales</taxon>
        <taxon>Hymenobacteraceae</taxon>
        <taxon>Hymenobacter</taxon>
    </lineage>
</organism>
<dbReference type="PRINTS" id="PR00096">
    <property type="entry name" value="GATASE"/>
</dbReference>
<evidence type="ECO:0000313" key="3">
    <source>
        <dbReference type="EMBL" id="OGX90057.1"/>
    </source>
</evidence>
<proteinExistence type="predicted"/>
<dbReference type="PANTHER" id="PTHR43418:SF4">
    <property type="entry name" value="MULTIFUNCTIONAL TRYPTOPHAN BIOSYNTHESIS PROTEIN"/>
    <property type="match status" value="1"/>
</dbReference>
<dbReference type="InterPro" id="IPR006221">
    <property type="entry name" value="TrpG/PapA_dom"/>
</dbReference>
<accession>A0A1G1TGP2</accession>
<evidence type="ECO:0000259" key="2">
    <source>
        <dbReference type="Pfam" id="PF00117"/>
    </source>
</evidence>
<keyword evidence="1" id="KW-0315">Glutamine amidotransferase</keyword>
<comment type="caution">
    <text evidence="3">The sequence shown here is derived from an EMBL/GenBank/DDBJ whole genome shotgun (WGS) entry which is preliminary data.</text>
</comment>
<evidence type="ECO:0000313" key="4">
    <source>
        <dbReference type="Proteomes" id="UP000177506"/>
    </source>
</evidence>
<dbReference type="AlphaFoldDB" id="A0A1G1TGP2"/>
<dbReference type="Proteomes" id="UP000177506">
    <property type="component" value="Unassembled WGS sequence"/>
</dbReference>
<dbReference type="PANTHER" id="PTHR43418">
    <property type="entry name" value="MULTIFUNCTIONAL TRYPTOPHAN BIOSYNTHESIS PROTEIN-RELATED"/>
    <property type="match status" value="1"/>
</dbReference>
<dbReference type="EMBL" id="MDZA01000207">
    <property type="protein sequence ID" value="OGX90057.1"/>
    <property type="molecule type" value="Genomic_DNA"/>
</dbReference>
<dbReference type="FunFam" id="3.40.50.880:FF:000003">
    <property type="entry name" value="Anthranilate synthase component II"/>
    <property type="match status" value="1"/>
</dbReference>
<dbReference type="OrthoDB" id="9786812at2"/>
<dbReference type="PROSITE" id="PS51273">
    <property type="entry name" value="GATASE_TYPE_1"/>
    <property type="match status" value="1"/>
</dbReference>
<dbReference type="GO" id="GO:0000162">
    <property type="term" value="P:L-tryptophan biosynthetic process"/>
    <property type="evidence" value="ECO:0007669"/>
    <property type="project" value="TreeGrafter"/>
</dbReference>
<reference evidence="3 4" key="1">
    <citation type="submission" date="2016-08" db="EMBL/GenBank/DDBJ databases">
        <title>Hymenobacter coccineus sp. nov., Hymenobacter lapidarius sp. nov. and Hymenobacter glacialis sp. nov., isolated from Antarctic soil.</title>
        <authorList>
            <person name="Sedlacek I."/>
            <person name="Kralova S."/>
            <person name="Kyrova K."/>
            <person name="Maslanova I."/>
            <person name="Stankova E."/>
            <person name="Vrbovska V."/>
            <person name="Nemec M."/>
            <person name="Bartak M."/>
            <person name="Svec P."/>
            <person name="Busse H.-J."/>
            <person name="Pantucek R."/>
        </authorList>
    </citation>
    <scope>NUCLEOTIDE SEQUENCE [LARGE SCALE GENOMIC DNA]</scope>
    <source>
        <strain evidence="3 4">CCM 8649</strain>
    </source>
</reference>
<sequence>MKILVLDNYDSFTYNLVQLLRELGHGADTTVIRNDKLALEAVEAYDAVLLSPGPGVPAEAGLMPQIIAKYAPTKRILGVCLGHQGLAESFGAALYNLPAVVHGVATAADVTVPDEKLFRGLPPRFQVGRYHSWAVRPETMPAELEVTARDAGGEVMALRHRRYDVRGVQFHPESILTEHGPAMLKNWLSE</sequence>
<dbReference type="InterPro" id="IPR050472">
    <property type="entry name" value="Anth_synth/Amidotransfase"/>
</dbReference>
<dbReference type="InterPro" id="IPR017926">
    <property type="entry name" value="GATASE"/>
</dbReference>
<name>A0A1G1TGP2_9BACT</name>
<dbReference type="GO" id="GO:0004049">
    <property type="term" value="F:anthranilate synthase activity"/>
    <property type="evidence" value="ECO:0007669"/>
    <property type="project" value="TreeGrafter"/>
</dbReference>
<dbReference type="RefSeq" id="WP_070743940.1">
    <property type="nucleotide sequence ID" value="NZ_MDZA01000207.1"/>
</dbReference>
<dbReference type="PRINTS" id="PR00097">
    <property type="entry name" value="ANTSNTHASEII"/>
</dbReference>
<evidence type="ECO:0000256" key="1">
    <source>
        <dbReference type="ARBA" id="ARBA00022962"/>
    </source>
</evidence>
<protein>
    <submittedName>
        <fullName evidence="3">Aminodeoxychorismate/anthranilate synthase component II</fullName>
    </submittedName>
</protein>
<dbReference type="Gene3D" id="3.40.50.880">
    <property type="match status" value="1"/>
</dbReference>
<dbReference type="CDD" id="cd01743">
    <property type="entry name" value="GATase1_Anthranilate_Synthase"/>
    <property type="match status" value="1"/>
</dbReference>
<dbReference type="NCBIfam" id="TIGR00566">
    <property type="entry name" value="trpG_papA"/>
    <property type="match status" value="1"/>
</dbReference>
<feature type="domain" description="Glutamine amidotransferase" evidence="2">
    <location>
        <begin position="4"/>
        <end position="188"/>
    </location>
</feature>
<dbReference type="Pfam" id="PF00117">
    <property type="entry name" value="GATase"/>
    <property type="match status" value="1"/>
</dbReference>
<gene>
    <name evidence="3" type="ORF">BEN49_24060</name>
</gene>